<dbReference type="Proteomes" id="UP000236594">
    <property type="component" value="Unassembled WGS sequence"/>
</dbReference>
<dbReference type="PANTHER" id="PTHR42852:SF13">
    <property type="entry name" value="PROTEIN DIPZ"/>
    <property type="match status" value="1"/>
</dbReference>
<feature type="domain" description="Thioredoxin" evidence="3">
    <location>
        <begin position="36"/>
        <end position="168"/>
    </location>
</feature>
<keyword evidence="1" id="KW-0676">Redox-active center</keyword>
<dbReference type="InterPro" id="IPR036249">
    <property type="entry name" value="Thioredoxin-like_sf"/>
</dbReference>
<gene>
    <name evidence="4" type="ORF">C1631_007670</name>
</gene>
<dbReference type="InterPro" id="IPR000866">
    <property type="entry name" value="AhpC/TSA"/>
</dbReference>
<proteinExistence type="predicted"/>
<keyword evidence="2" id="KW-0812">Transmembrane</keyword>
<keyword evidence="2" id="KW-1133">Transmembrane helix</keyword>
<feature type="transmembrane region" description="Helical" evidence="2">
    <location>
        <begin position="38"/>
        <end position="59"/>
    </location>
</feature>
<dbReference type="GO" id="GO:0016491">
    <property type="term" value="F:oxidoreductase activity"/>
    <property type="evidence" value="ECO:0007669"/>
    <property type="project" value="InterPro"/>
</dbReference>
<keyword evidence="5" id="KW-1185">Reference proteome</keyword>
<evidence type="ECO:0000259" key="3">
    <source>
        <dbReference type="PROSITE" id="PS51352"/>
    </source>
</evidence>
<evidence type="ECO:0000256" key="2">
    <source>
        <dbReference type="SAM" id="Phobius"/>
    </source>
</evidence>
<organism evidence="4 5">
    <name type="scientific">Chryseobacterium phosphatilyticum</name>
    <dbReference type="NCBI Taxonomy" id="475075"/>
    <lineage>
        <taxon>Bacteria</taxon>
        <taxon>Pseudomonadati</taxon>
        <taxon>Bacteroidota</taxon>
        <taxon>Flavobacteriia</taxon>
        <taxon>Flavobacteriales</taxon>
        <taxon>Weeksellaceae</taxon>
        <taxon>Chryseobacterium group</taxon>
        <taxon>Chryseobacterium</taxon>
    </lineage>
</organism>
<dbReference type="PROSITE" id="PS00194">
    <property type="entry name" value="THIOREDOXIN_1"/>
    <property type="match status" value="1"/>
</dbReference>
<evidence type="ECO:0000313" key="4">
    <source>
        <dbReference type="EMBL" id="PWN69887.1"/>
    </source>
</evidence>
<dbReference type="SUPFAM" id="SSF52833">
    <property type="entry name" value="Thioredoxin-like"/>
    <property type="match status" value="2"/>
</dbReference>
<evidence type="ECO:0000313" key="5">
    <source>
        <dbReference type="Proteomes" id="UP000236594"/>
    </source>
</evidence>
<protein>
    <recommendedName>
        <fullName evidence="3">Thioredoxin domain-containing protein</fullName>
    </recommendedName>
</protein>
<dbReference type="Gene3D" id="3.40.30.10">
    <property type="entry name" value="Glutaredoxin"/>
    <property type="match status" value="2"/>
</dbReference>
<dbReference type="EMBL" id="PPED02000002">
    <property type="protein sequence ID" value="PWN69887.1"/>
    <property type="molecule type" value="Genomic_DNA"/>
</dbReference>
<dbReference type="PANTHER" id="PTHR42852">
    <property type="entry name" value="THIOL:DISULFIDE INTERCHANGE PROTEIN DSBE"/>
    <property type="match status" value="1"/>
</dbReference>
<dbReference type="AlphaFoldDB" id="A0A316X8B1"/>
<dbReference type="GO" id="GO:0016209">
    <property type="term" value="F:antioxidant activity"/>
    <property type="evidence" value="ECO:0007669"/>
    <property type="project" value="InterPro"/>
</dbReference>
<evidence type="ECO:0000256" key="1">
    <source>
        <dbReference type="ARBA" id="ARBA00023284"/>
    </source>
</evidence>
<comment type="caution">
    <text evidence="4">The sequence shown here is derived from an EMBL/GenBank/DDBJ whole genome shotgun (WGS) entry which is preliminary data.</text>
</comment>
<dbReference type="CDD" id="cd02970">
    <property type="entry name" value="PRX_like2"/>
    <property type="match status" value="1"/>
</dbReference>
<dbReference type="InterPro" id="IPR017937">
    <property type="entry name" value="Thioredoxin_CS"/>
</dbReference>
<dbReference type="Pfam" id="PF13899">
    <property type="entry name" value="Thioredoxin_7"/>
    <property type="match status" value="1"/>
</dbReference>
<dbReference type="InterPro" id="IPR050553">
    <property type="entry name" value="Thioredoxin_ResA/DsbE_sf"/>
</dbReference>
<feature type="domain" description="Thioredoxin" evidence="3">
    <location>
        <begin position="184"/>
        <end position="352"/>
    </location>
</feature>
<sequence length="352" mass="40483">MVFLQPEIQHIIQTIKLTGDFFLLNGTYKKRNSMFKKIVWSLLLFTGVLLNAQSTGINFQKIDLEAAKKIAAKENKLIFIDLYTTWCGPCKLMAKNTFTDPQIGEMFNKNFVNLAIDAEKEGVKLAKEFKVVNYPSFLFLDPQGKLVQYDFGYYNPEQFLEVGASVVRKKMSQPSKTIEQVKGKMIGDKIENFNAKDHLGNTFSLSKENKKLVVVFIRGQWCPFCNKYIETLQNLAPELKSKNARLVIISPEKPEFIEKTINKTKTEYTVLYDEGYKIAEAFDVLYTPDSETLNFYNSKLKDDFAKSRSDNSGRLPVSATFILNGDKEITWRHFDPDYKNRASIEDILKNLE</sequence>
<keyword evidence="2" id="KW-0472">Membrane</keyword>
<dbReference type="InterPro" id="IPR013766">
    <property type="entry name" value="Thioredoxin_domain"/>
</dbReference>
<dbReference type="PROSITE" id="PS51352">
    <property type="entry name" value="THIOREDOXIN_2"/>
    <property type="match status" value="2"/>
</dbReference>
<dbReference type="Pfam" id="PF00578">
    <property type="entry name" value="AhpC-TSA"/>
    <property type="match status" value="1"/>
</dbReference>
<name>A0A316X8B1_9FLAO</name>
<dbReference type="OrthoDB" id="9809746at2"/>
<accession>A0A316X8B1</accession>
<reference evidence="4 5" key="1">
    <citation type="submission" date="2018-04" db="EMBL/GenBank/DDBJ databases">
        <title>Draft Genome Sequence of Phosphate-Solubilizing Chryseobacterium sp. ISE14 that is a Biocontrol and Plant Growth-Promoting Rhizobacterium Isolated from Cucumber.</title>
        <authorList>
            <person name="Jeong J.-J."/>
            <person name="Sang M.K."/>
            <person name="Choi I.-G."/>
            <person name="Kim K.D."/>
        </authorList>
    </citation>
    <scope>NUCLEOTIDE SEQUENCE [LARGE SCALE GENOMIC DNA]</scope>
    <source>
        <strain evidence="4 5">ISE14</strain>
    </source>
</reference>